<dbReference type="InterPro" id="IPR006175">
    <property type="entry name" value="YjgF/YER057c/UK114"/>
</dbReference>
<dbReference type="EMBL" id="BAAANY010000001">
    <property type="protein sequence ID" value="GAA1655114.1"/>
    <property type="molecule type" value="Genomic_DNA"/>
</dbReference>
<evidence type="ECO:0000313" key="1">
    <source>
        <dbReference type="EMBL" id="GAA1655114.1"/>
    </source>
</evidence>
<dbReference type="PANTHER" id="PTHR43857">
    <property type="entry name" value="BLR7761 PROTEIN"/>
    <property type="match status" value="1"/>
</dbReference>
<sequence>MPHELVNPPELGPTVGFSHATVAAAGRTVYLGGQTAQDSTGKIVGDDIVSQFDRALSNVVIALKAAGGEPGDIVSMVIYTTDMSAYRGALKDLGRAYQSHLGRHYPAMALLGVSELFDPQALVEIIATAVIAP</sequence>
<evidence type="ECO:0000313" key="2">
    <source>
        <dbReference type="Proteomes" id="UP001500618"/>
    </source>
</evidence>
<proteinExistence type="predicted"/>
<dbReference type="RefSeq" id="WP_279580738.1">
    <property type="nucleotide sequence ID" value="NZ_BAAANY010000001.1"/>
</dbReference>
<keyword evidence="2" id="KW-1185">Reference proteome</keyword>
<dbReference type="Pfam" id="PF01042">
    <property type="entry name" value="Ribonuc_L-PSP"/>
    <property type="match status" value="1"/>
</dbReference>
<dbReference type="PANTHER" id="PTHR43857:SF1">
    <property type="entry name" value="YJGH FAMILY PROTEIN"/>
    <property type="match status" value="1"/>
</dbReference>
<reference evidence="1 2" key="1">
    <citation type="journal article" date="2019" name="Int. J. Syst. Evol. Microbiol.">
        <title>The Global Catalogue of Microorganisms (GCM) 10K type strain sequencing project: providing services to taxonomists for standard genome sequencing and annotation.</title>
        <authorList>
            <consortium name="The Broad Institute Genomics Platform"/>
            <consortium name="The Broad Institute Genome Sequencing Center for Infectious Disease"/>
            <person name="Wu L."/>
            <person name="Ma J."/>
        </authorList>
    </citation>
    <scope>NUCLEOTIDE SEQUENCE [LARGE SCALE GENOMIC DNA]</scope>
    <source>
        <strain evidence="1 2">JCM 14718</strain>
    </source>
</reference>
<name>A0ABN2FNP0_9ACTN</name>
<dbReference type="CDD" id="cd00448">
    <property type="entry name" value="YjgF_YER057c_UK114_family"/>
    <property type="match status" value="1"/>
</dbReference>
<dbReference type="Proteomes" id="UP001500618">
    <property type="component" value="Unassembled WGS sequence"/>
</dbReference>
<dbReference type="Gene3D" id="3.30.1330.40">
    <property type="entry name" value="RutC-like"/>
    <property type="match status" value="1"/>
</dbReference>
<gene>
    <name evidence="1" type="ORF">GCM10009765_00300</name>
</gene>
<accession>A0ABN2FNP0</accession>
<dbReference type="SUPFAM" id="SSF55298">
    <property type="entry name" value="YjgF-like"/>
    <property type="match status" value="1"/>
</dbReference>
<organism evidence="1 2">
    <name type="scientific">Fodinicola feengrottensis</name>
    <dbReference type="NCBI Taxonomy" id="435914"/>
    <lineage>
        <taxon>Bacteria</taxon>
        <taxon>Bacillati</taxon>
        <taxon>Actinomycetota</taxon>
        <taxon>Actinomycetes</taxon>
        <taxon>Mycobacteriales</taxon>
        <taxon>Fodinicola</taxon>
    </lineage>
</organism>
<comment type="caution">
    <text evidence="1">The sequence shown here is derived from an EMBL/GenBank/DDBJ whole genome shotgun (WGS) entry which is preliminary data.</text>
</comment>
<protein>
    <submittedName>
        <fullName evidence="1">RidA family protein</fullName>
    </submittedName>
</protein>
<dbReference type="InterPro" id="IPR035959">
    <property type="entry name" value="RutC-like_sf"/>
</dbReference>